<name>A0A1I5ECE6_9CLOT</name>
<keyword evidence="1" id="KW-0472">Membrane</keyword>
<dbReference type="AlphaFoldDB" id="A0A1I5ECE6"/>
<gene>
    <name evidence="2" type="ORF">SAMN04488695_11532</name>
</gene>
<organism evidence="2 3">
    <name type="scientific">Proteiniclasticum ruminis</name>
    <dbReference type="NCBI Taxonomy" id="398199"/>
    <lineage>
        <taxon>Bacteria</taxon>
        <taxon>Bacillati</taxon>
        <taxon>Bacillota</taxon>
        <taxon>Clostridia</taxon>
        <taxon>Eubacteriales</taxon>
        <taxon>Clostridiaceae</taxon>
        <taxon>Proteiniclasticum</taxon>
    </lineage>
</organism>
<sequence>MLFGVFLVLFSAYGIYHGIRARRPAVLIFSALGLLGTILVWAYFYQNPY</sequence>
<reference evidence="2 3" key="1">
    <citation type="submission" date="2016-10" db="EMBL/GenBank/DDBJ databases">
        <authorList>
            <person name="de Groot N.N."/>
        </authorList>
    </citation>
    <scope>NUCLEOTIDE SEQUENCE [LARGE SCALE GENOMIC DNA]</scope>
    <source>
        <strain evidence="2 3">ML2</strain>
    </source>
</reference>
<protein>
    <submittedName>
        <fullName evidence="2">Uncharacterized protein</fullName>
    </submittedName>
</protein>
<keyword evidence="1" id="KW-1133">Transmembrane helix</keyword>
<evidence type="ECO:0000313" key="3">
    <source>
        <dbReference type="Proteomes" id="UP000181899"/>
    </source>
</evidence>
<keyword evidence="3" id="KW-1185">Reference proteome</keyword>
<proteinExistence type="predicted"/>
<dbReference type="Proteomes" id="UP000181899">
    <property type="component" value="Unassembled WGS sequence"/>
</dbReference>
<evidence type="ECO:0000313" key="2">
    <source>
        <dbReference type="EMBL" id="SFO09095.1"/>
    </source>
</evidence>
<evidence type="ECO:0000256" key="1">
    <source>
        <dbReference type="SAM" id="Phobius"/>
    </source>
</evidence>
<dbReference type="EMBL" id="FOVK01000015">
    <property type="protein sequence ID" value="SFO09095.1"/>
    <property type="molecule type" value="Genomic_DNA"/>
</dbReference>
<accession>A0A1I5ECE6</accession>
<dbReference type="RefSeq" id="WP_177213531.1">
    <property type="nucleotide sequence ID" value="NZ_FOVK01000015.1"/>
</dbReference>
<feature type="transmembrane region" description="Helical" evidence="1">
    <location>
        <begin position="24"/>
        <end position="45"/>
    </location>
</feature>
<keyword evidence="1" id="KW-0812">Transmembrane</keyword>